<proteinExistence type="predicted"/>
<keyword evidence="3" id="KW-1185">Reference proteome</keyword>
<dbReference type="EMBL" id="JAVFWL010000004">
    <property type="protein sequence ID" value="KAK6747389.1"/>
    <property type="molecule type" value="Genomic_DNA"/>
</dbReference>
<evidence type="ECO:0000256" key="1">
    <source>
        <dbReference type="SAM" id="MobiDB-lite"/>
    </source>
</evidence>
<evidence type="ECO:0000313" key="3">
    <source>
        <dbReference type="Proteomes" id="UP001303046"/>
    </source>
</evidence>
<protein>
    <submittedName>
        <fullName evidence="2">Uncharacterized protein</fullName>
    </submittedName>
</protein>
<reference evidence="2 3" key="1">
    <citation type="submission" date="2023-08" db="EMBL/GenBank/DDBJ databases">
        <title>A Necator americanus chromosomal reference genome.</title>
        <authorList>
            <person name="Ilik V."/>
            <person name="Petrzelkova K.J."/>
            <person name="Pardy F."/>
            <person name="Fuh T."/>
            <person name="Niatou-Singa F.S."/>
            <person name="Gouil Q."/>
            <person name="Baker L."/>
            <person name="Ritchie M.E."/>
            <person name="Jex A.R."/>
            <person name="Gazzola D."/>
            <person name="Li H."/>
            <person name="Toshio Fujiwara R."/>
            <person name="Zhan B."/>
            <person name="Aroian R.V."/>
            <person name="Pafco B."/>
            <person name="Schwarz E.M."/>
        </authorList>
    </citation>
    <scope>NUCLEOTIDE SEQUENCE [LARGE SCALE GENOMIC DNA]</scope>
    <source>
        <strain evidence="2 3">Aroian</strain>
        <tissue evidence="2">Whole animal</tissue>
    </source>
</reference>
<gene>
    <name evidence="2" type="primary">Necator_chrIV.g13823</name>
    <name evidence="2" type="ORF">RB195_000531</name>
</gene>
<name>A0ABR1DA80_NECAM</name>
<feature type="compositionally biased region" description="Polar residues" evidence="1">
    <location>
        <begin position="21"/>
        <end position="42"/>
    </location>
</feature>
<feature type="region of interest" description="Disordered" evidence="1">
    <location>
        <begin position="1"/>
        <end position="73"/>
    </location>
</feature>
<evidence type="ECO:0000313" key="2">
    <source>
        <dbReference type="EMBL" id="KAK6747389.1"/>
    </source>
</evidence>
<feature type="compositionally biased region" description="Basic and acidic residues" evidence="1">
    <location>
        <begin position="44"/>
        <end position="58"/>
    </location>
</feature>
<comment type="caution">
    <text evidence="2">The sequence shown here is derived from an EMBL/GenBank/DDBJ whole genome shotgun (WGS) entry which is preliminary data.</text>
</comment>
<organism evidence="2 3">
    <name type="scientific">Necator americanus</name>
    <name type="common">Human hookworm</name>
    <dbReference type="NCBI Taxonomy" id="51031"/>
    <lineage>
        <taxon>Eukaryota</taxon>
        <taxon>Metazoa</taxon>
        <taxon>Ecdysozoa</taxon>
        <taxon>Nematoda</taxon>
        <taxon>Chromadorea</taxon>
        <taxon>Rhabditida</taxon>
        <taxon>Rhabditina</taxon>
        <taxon>Rhabditomorpha</taxon>
        <taxon>Strongyloidea</taxon>
        <taxon>Ancylostomatidae</taxon>
        <taxon>Bunostominae</taxon>
        <taxon>Necator</taxon>
    </lineage>
</organism>
<dbReference type="Proteomes" id="UP001303046">
    <property type="component" value="Unassembled WGS sequence"/>
</dbReference>
<accession>A0ABR1DA80</accession>
<sequence>MPKKSRLSSSAPVSRKDRFRNTPTEDNPSSTNCTALRSNTGSKAEVKATDRNPQEKRFSFGAGHSGSSQQHRVPVYDDDELSMLRSIACSSQSDRDTMPKRLARLQEHEYEDCSDNEQISAERDLWKNYDVYLKKSRARSAGARGSGVCDMEFRVAGYRHEKMKSSSSRESHDDRLNGLIYDPDFDCYYNPDTDQYYRLQPES</sequence>